<dbReference type="InterPro" id="IPR010376">
    <property type="entry name" value="GBBH-like_N"/>
</dbReference>
<dbReference type="KEGG" id="pco:PHACADRAFT_63017"/>
<evidence type="ECO:0008006" key="11">
    <source>
        <dbReference type="Google" id="ProtNLM"/>
    </source>
</evidence>
<dbReference type="InterPro" id="IPR042098">
    <property type="entry name" value="TauD-like_sf"/>
</dbReference>
<comment type="cofactor">
    <cofactor evidence="1">
        <name>Fe(2+)</name>
        <dbReference type="ChEBI" id="CHEBI:29033"/>
    </cofactor>
</comment>
<dbReference type="STRING" id="650164.K5W990"/>
<accession>K5W990</accession>
<dbReference type="GO" id="GO:0005739">
    <property type="term" value="C:mitochondrion"/>
    <property type="evidence" value="ECO:0007669"/>
    <property type="project" value="TreeGrafter"/>
</dbReference>
<dbReference type="GO" id="GO:0016706">
    <property type="term" value="F:2-oxoglutarate-dependent dioxygenase activity"/>
    <property type="evidence" value="ECO:0007669"/>
    <property type="project" value="UniProtKB-ARBA"/>
</dbReference>
<keyword evidence="5" id="KW-0560">Oxidoreductase</keyword>
<dbReference type="CDD" id="cd00250">
    <property type="entry name" value="CAS_like"/>
    <property type="match status" value="1"/>
</dbReference>
<gene>
    <name evidence="9" type="ORF">PHACADRAFT_63017</name>
</gene>
<feature type="domain" description="TauD/TfdA-like" evidence="7">
    <location>
        <begin position="145"/>
        <end position="389"/>
    </location>
</feature>
<dbReference type="SUPFAM" id="SSF51197">
    <property type="entry name" value="Clavaminate synthase-like"/>
    <property type="match status" value="1"/>
</dbReference>
<evidence type="ECO:0000256" key="3">
    <source>
        <dbReference type="ARBA" id="ARBA00022723"/>
    </source>
</evidence>
<evidence type="ECO:0000256" key="4">
    <source>
        <dbReference type="ARBA" id="ARBA00022964"/>
    </source>
</evidence>
<dbReference type="AlphaFoldDB" id="K5W990"/>
<sequence length="406" mass="46729">MHALRSLRPLALRKYATSAVNRFQVPAANVAFKGISYSLQWLRDSCQCPRCVHPSSRQKLHRTSDIPNDAIADSVRLSDDGIHITWAPGHSTFYSADFLERYAFSYKLHAFHRDVDPLPWDKPRVQSAPDLFLEYQGLSSPSGLLRALTQLTRYGLIFVTGVSPDETSNDKCEARRLAQLFAEIRETFYGEMWDVVNVKNSKNIAYTNLHLGLHMDLLYFQHPPRYQLLHCLRNRVQGGTSVFVDALYAANRLQDTHPPDFDVLTKTLVPFHYINNGNHLHHVHPTIELNHEDYIHTGRKRVQFINYSPPFQAPLPALTPHEFYSALSRFTALLDSPEAAFEYTLREGDAILFDNRRILHARTAFNDLPRSFQNDSEADTTNRWLKGCYLEADKVLNRRRVLEARL</sequence>
<keyword evidence="10" id="KW-1185">Reference proteome</keyword>
<dbReference type="GO" id="GO:0045329">
    <property type="term" value="P:carnitine biosynthetic process"/>
    <property type="evidence" value="ECO:0007669"/>
    <property type="project" value="TreeGrafter"/>
</dbReference>
<dbReference type="InterPro" id="IPR050411">
    <property type="entry name" value="AlphaKG_dependent_hydroxylases"/>
</dbReference>
<dbReference type="Gene3D" id="3.30.2020.30">
    <property type="match status" value="1"/>
</dbReference>
<name>K5W990_PHACS</name>
<evidence type="ECO:0000256" key="1">
    <source>
        <dbReference type="ARBA" id="ARBA00001954"/>
    </source>
</evidence>
<evidence type="ECO:0000259" key="8">
    <source>
        <dbReference type="Pfam" id="PF06155"/>
    </source>
</evidence>
<evidence type="ECO:0000313" key="9">
    <source>
        <dbReference type="EMBL" id="EKM60513.1"/>
    </source>
</evidence>
<evidence type="ECO:0000256" key="5">
    <source>
        <dbReference type="ARBA" id="ARBA00023002"/>
    </source>
</evidence>
<feature type="non-terminal residue" evidence="9">
    <location>
        <position position="1"/>
    </location>
</feature>
<dbReference type="HOGENOM" id="CLU_021859_0_1_1"/>
<dbReference type="PANTHER" id="PTHR10696:SF25">
    <property type="entry name" value="OXIDOREDUCTASE AIM17-RELATED"/>
    <property type="match status" value="1"/>
</dbReference>
<dbReference type="RefSeq" id="XP_007389968.1">
    <property type="nucleotide sequence ID" value="XM_007389906.1"/>
</dbReference>
<dbReference type="Gene3D" id="3.60.130.10">
    <property type="entry name" value="Clavaminate synthase-like"/>
    <property type="match status" value="1"/>
</dbReference>
<dbReference type="OrthoDB" id="406634at2759"/>
<dbReference type="InterPro" id="IPR003819">
    <property type="entry name" value="TauD/TfdA-like"/>
</dbReference>
<dbReference type="Pfam" id="PF06155">
    <property type="entry name" value="GBBH-like_N"/>
    <property type="match status" value="1"/>
</dbReference>
<dbReference type="InterPro" id="IPR038492">
    <property type="entry name" value="GBBH-like_N_sf"/>
</dbReference>
<reference evidence="9 10" key="1">
    <citation type="journal article" date="2012" name="BMC Genomics">
        <title>Comparative genomics of the white-rot fungi, Phanerochaete carnosa and P. chrysosporium, to elucidate the genetic basis of the distinct wood types they colonize.</title>
        <authorList>
            <person name="Suzuki H."/>
            <person name="MacDonald J."/>
            <person name="Syed K."/>
            <person name="Salamov A."/>
            <person name="Hori C."/>
            <person name="Aerts A."/>
            <person name="Henrissat B."/>
            <person name="Wiebenga A."/>
            <person name="vanKuyk P.A."/>
            <person name="Barry K."/>
            <person name="Lindquist E."/>
            <person name="LaButti K."/>
            <person name="Lapidus A."/>
            <person name="Lucas S."/>
            <person name="Coutinho P."/>
            <person name="Gong Y."/>
            <person name="Samejima M."/>
            <person name="Mahadevan R."/>
            <person name="Abou-Zaid M."/>
            <person name="de Vries R.P."/>
            <person name="Igarashi K."/>
            <person name="Yadav J.S."/>
            <person name="Grigoriev I.V."/>
            <person name="Master E.R."/>
        </authorList>
    </citation>
    <scope>NUCLEOTIDE SEQUENCE [LARGE SCALE GENOMIC DNA]</scope>
    <source>
        <strain evidence="9 10">HHB-10118-sp</strain>
    </source>
</reference>
<dbReference type="EMBL" id="JH930468">
    <property type="protein sequence ID" value="EKM60513.1"/>
    <property type="molecule type" value="Genomic_DNA"/>
</dbReference>
<evidence type="ECO:0000259" key="7">
    <source>
        <dbReference type="Pfam" id="PF02668"/>
    </source>
</evidence>
<comment type="similarity">
    <text evidence="2">Belongs to the gamma-BBH/TMLD family.</text>
</comment>
<keyword evidence="3" id="KW-0479">Metal-binding</keyword>
<dbReference type="PANTHER" id="PTHR10696">
    <property type="entry name" value="GAMMA-BUTYROBETAINE HYDROXYLASE-RELATED"/>
    <property type="match status" value="1"/>
</dbReference>
<protein>
    <recommendedName>
        <fullName evidence="11">TauD/TfdA-like domain-containing protein</fullName>
    </recommendedName>
</protein>
<evidence type="ECO:0000256" key="2">
    <source>
        <dbReference type="ARBA" id="ARBA00008654"/>
    </source>
</evidence>
<dbReference type="Pfam" id="PF02668">
    <property type="entry name" value="TauD"/>
    <property type="match status" value="1"/>
</dbReference>
<keyword evidence="4" id="KW-0223">Dioxygenase</keyword>
<evidence type="ECO:0000256" key="6">
    <source>
        <dbReference type="ARBA" id="ARBA00023004"/>
    </source>
</evidence>
<dbReference type="InParanoid" id="K5W990"/>
<keyword evidence="6" id="KW-0408">Iron</keyword>
<dbReference type="GeneID" id="18920192"/>
<organism evidence="9 10">
    <name type="scientific">Phanerochaete carnosa (strain HHB-10118-sp)</name>
    <name type="common">White-rot fungus</name>
    <name type="synonym">Peniophora carnosa</name>
    <dbReference type="NCBI Taxonomy" id="650164"/>
    <lineage>
        <taxon>Eukaryota</taxon>
        <taxon>Fungi</taxon>
        <taxon>Dikarya</taxon>
        <taxon>Basidiomycota</taxon>
        <taxon>Agaricomycotina</taxon>
        <taxon>Agaricomycetes</taxon>
        <taxon>Polyporales</taxon>
        <taxon>Phanerochaetaceae</taxon>
        <taxon>Phanerochaete</taxon>
    </lineage>
</organism>
<dbReference type="Proteomes" id="UP000008370">
    <property type="component" value="Unassembled WGS sequence"/>
</dbReference>
<evidence type="ECO:0000313" key="10">
    <source>
        <dbReference type="Proteomes" id="UP000008370"/>
    </source>
</evidence>
<dbReference type="GO" id="GO:0046872">
    <property type="term" value="F:metal ion binding"/>
    <property type="evidence" value="ECO:0007669"/>
    <property type="project" value="UniProtKB-KW"/>
</dbReference>
<feature type="domain" description="Gamma-butyrobetaine hydroxylase-like N-terminal" evidence="8">
    <location>
        <begin position="35"/>
        <end position="99"/>
    </location>
</feature>
<proteinExistence type="inferred from homology"/>